<keyword evidence="6" id="KW-1185">Reference proteome</keyword>
<dbReference type="AlphaFoldDB" id="A0A1H1GZ67"/>
<proteinExistence type="inferred from homology"/>
<evidence type="ECO:0000256" key="3">
    <source>
        <dbReference type="ARBA" id="ARBA00022840"/>
    </source>
</evidence>
<dbReference type="EC" id="3.6.1.15" evidence="4"/>
<keyword evidence="3 4" id="KW-0067">ATP-binding</keyword>
<keyword evidence="1 4" id="KW-0547">Nucleotide-binding</keyword>
<evidence type="ECO:0000313" key="5">
    <source>
        <dbReference type="EMBL" id="SDR18429.1"/>
    </source>
</evidence>
<dbReference type="Gene3D" id="3.40.50.300">
    <property type="entry name" value="P-loop containing nucleotide triphosphate hydrolases"/>
    <property type="match status" value="1"/>
</dbReference>
<comment type="caution">
    <text evidence="4">Lacks conserved residue(s) required for the propagation of feature annotation.</text>
</comment>
<evidence type="ECO:0000256" key="4">
    <source>
        <dbReference type="HAMAP-Rule" id="MF_00796"/>
    </source>
</evidence>
<dbReference type="GO" id="GO:0017111">
    <property type="term" value="F:ribonucleoside triphosphate phosphatase activity"/>
    <property type="evidence" value="ECO:0007669"/>
    <property type="project" value="UniProtKB-UniRule"/>
</dbReference>
<comment type="function">
    <text evidence="4">Has nucleotide phosphatase activity towards ATP, GTP, CTP, TTP and UTP. May hydrolyze nucleoside diphosphates with lower efficiency.</text>
</comment>
<dbReference type="SUPFAM" id="SSF52540">
    <property type="entry name" value="P-loop containing nucleoside triphosphate hydrolases"/>
    <property type="match status" value="1"/>
</dbReference>
<name>A0A1H1GZ67_NATTX</name>
<dbReference type="OrthoDB" id="52698at2157"/>
<sequence length="175" mass="18800">MSHNALVTGPPRSGKTTAIERAVDRLRADGYAVGGIASPEIRENGDRVGFEIIAVDGDAREVMAHVQYDEPTVGKYGVDAGAIDRLAKTLESATDEADCVVVDEIAPMQLESERFVSTVEEILESPVPTLAAIADGDRGVLGEVKSRSDVETFGVTDETRDELPEQLVAFVEERL</sequence>
<comment type="catalytic activity">
    <reaction evidence="4">
        <text>a ribonucleoside 5'-triphosphate + H2O = a ribonucleoside 5'-diphosphate + phosphate + H(+)</text>
        <dbReference type="Rhea" id="RHEA:23680"/>
        <dbReference type="ChEBI" id="CHEBI:15377"/>
        <dbReference type="ChEBI" id="CHEBI:15378"/>
        <dbReference type="ChEBI" id="CHEBI:43474"/>
        <dbReference type="ChEBI" id="CHEBI:57930"/>
        <dbReference type="ChEBI" id="CHEBI:61557"/>
        <dbReference type="EC" id="3.6.1.15"/>
    </reaction>
</comment>
<dbReference type="HAMAP" id="MF_00796">
    <property type="entry name" value="NTPase_1"/>
    <property type="match status" value="1"/>
</dbReference>
<gene>
    <name evidence="5" type="ORF">SAMN04489842_2695</name>
</gene>
<dbReference type="STRING" id="1095778.SAMN04489842_2695"/>
<organism evidence="5 6">
    <name type="scientific">Natronobacterium texcoconense</name>
    <dbReference type="NCBI Taxonomy" id="1095778"/>
    <lineage>
        <taxon>Archaea</taxon>
        <taxon>Methanobacteriati</taxon>
        <taxon>Methanobacteriota</taxon>
        <taxon>Stenosarchaea group</taxon>
        <taxon>Halobacteria</taxon>
        <taxon>Halobacteriales</taxon>
        <taxon>Natrialbaceae</taxon>
        <taxon>Natronobacterium</taxon>
    </lineage>
</organism>
<dbReference type="EMBL" id="FNLC01000002">
    <property type="protein sequence ID" value="SDR18429.1"/>
    <property type="molecule type" value="Genomic_DNA"/>
</dbReference>
<comment type="similarity">
    <text evidence="4">Belongs to the THEP1 NTPase family.</text>
</comment>
<dbReference type="PANTHER" id="PTHR43146">
    <property type="entry name" value="CANCER-RELATED NUCLEOSIDE-TRIPHOSPHATASE"/>
    <property type="match status" value="1"/>
</dbReference>
<protein>
    <recommendedName>
        <fullName evidence="4">Nucleoside-triphosphatase SAMN04489842_2695</fullName>
        <shortName evidence="4">NTPase</shortName>
        <ecNumber evidence="4">3.6.1.15</ecNumber>
    </recommendedName>
    <alternativeName>
        <fullName evidence="4">Nucleoside triphosphate phosphohydrolase</fullName>
    </alternativeName>
</protein>
<dbReference type="InterPro" id="IPR004948">
    <property type="entry name" value="Nuc-triphosphatase_THEP1"/>
</dbReference>
<dbReference type="Proteomes" id="UP000198848">
    <property type="component" value="Unassembled WGS sequence"/>
</dbReference>
<dbReference type="Pfam" id="PF03266">
    <property type="entry name" value="NTPase_1"/>
    <property type="match status" value="1"/>
</dbReference>
<accession>A0A1H1GZ67</accession>
<evidence type="ECO:0000256" key="2">
    <source>
        <dbReference type="ARBA" id="ARBA00022801"/>
    </source>
</evidence>
<evidence type="ECO:0000256" key="1">
    <source>
        <dbReference type="ARBA" id="ARBA00022741"/>
    </source>
</evidence>
<reference evidence="6" key="1">
    <citation type="submission" date="2016-10" db="EMBL/GenBank/DDBJ databases">
        <authorList>
            <person name="Varghese N."/>
            <person name="Submissions S."/>
        </authorList>
    </citation>
    <scope>NUCLEOTIDE SEQUENCE [LARGE SCALE GENOMIC DNA]</scope>
    <source>
        <strain evidence="6">DSM 24767</strain>
    </source>
</reference>
<evidence type="ECO:0000313" key="6">
    <source>
        <dbReference type="Proteomes" id="UP000198848"/>
    </source>
</evidence>
<dbReference type="PANTHER" id="PTHR43146:SF1">
    <property type="entry name" value="CANCER-RELATED NUCLEOSIDE-TRIPHOSPHATASE"/>
    <property type="match status" value="1"/>
</dbReference>
<dbReference type="GO" id="GO:0005524">
    <property type="term" value="F:ATP binding"/>
    <property type="evidence" value="ECO:0007669"/>
    <property type="project" value="UniProtKB-UniRule"/>
</dbReference>
<keyword evidence="2 4" id="KW-0378">Hydrolase</keyword>
<dbReference type="InterPro" id="IPR027417">
    <property type="entry name" value="P-loop_NTPase"/>
</dbReference>